<keyword evidence="3" id="KW-1185">Reference proteome</keyword>
<evidence type="ECO:0000313" key="3">
    <source>
        <dbReference type="Proteomes" id="UP000789706"/>
    </source>
</evidence>
<dbReference type="AlphaFoldDB" id="A0A9N9EW61"/>
<feature type="region of interest" description="Disordered" evidence="1">
    <location>
        <begin position="136"/>
        <end position="218"/>
    </location>
</feature>
<name>A0A9N9EW61_9GLOM</name>
<evidence type="ECO:0000256" key="1">
    <source>
        <dbReference type="SAM" id="MobiDB-lite"/>
    </source>
</evidence>
<dbReference type="Proteomes" id="UP000789706">
    <property type="component" value="Unassembled WGS sequence"/>
</dbReference>
<feature type="compositionally biased region" description="Acidic residues" evidence="1">
    <location>
        <begin position="162"/>
        <end position="180"/>
    </location>
</feature>
<feature type="compositionally biased region" description="Acidic residues" evidence="1">
    <location>
        <begin position="203"/>
        <end position="215"/>
    </location>
</feature>
<comment type="caution">
    <text evidence="2">The sequence shown here is derived from an EMBL/GenBank/DDBJ whole genome shotgun (WGS) entry which is preliminary data.</text>
</comment>
<feature type="compositionally biased region" description="Polar residues" evidence="1">
    <location>
        <begin position="75"/>
        <end position="104"/>
    </location>
</feature>
<feature type="region of interest" description="Disordered" evidence="1">
    <location>
        <begin position="246"/>
        <end position="268"/>
    </location>
</feature>
<organism evidence="2 3">
    <name type="scientific">Diversispora eburnea</name>
    <dbReference type="NCBI Taxonomy" id="1213867"/>
    <lineage>
        <taxon>Eukaryota</taxon>
        <taxon>Fungi</taxon>
        <taxon>Fungi incertae sedis</taxon>
        <taxon>Mucoromycota</taxon>
        <taxon>Glomeromycotina</taxon>
        <taxon>Glomeromycetes</taxon>
        <taxon>Diversisporales</taxon>
        <taxon>Diversisporaceae</taxon>
        <taxon>Diversispora</taxon>
    </lineage>
</organism>
<accession>A0A9N9EW61</accession>
<dbReference type="OrthoDB" id="2595509at2759"/>
<evidence type="ECO:0000313" key="2">
    <source>
        <dbReference type="EMBL" id="CAG8496209.1"/>
    </source>
</evidence>
<feature type="region of interest" description="Disordered" evidence="1">
    <location>
        <begin position="75"/>
        <end position="106"/>
    </location>
</feature>
<sequence length="268" mass="30708">MSSNRPSRNHGFRYAADHDRLKRALLQPVQPWDKKWQYPTSGVKSFKIYKWAKSDRKLTFKDDEEDEEGFVRMTRQLTNLEDTPTPTASILQPPTEASTPQPSETETDSIFLRPHINSLHKSSSLIRQASLTSAVSTPGDNINTNNNNTPLEVESSLANSPENEENEIEEIEEGMEVETNAEEKRFEYEVDPSSDYGNQPNSEYEEALSDYDEPQSSEYEFVGQSEENTNQHIMYHHDQVTAYVDRNNLEGSKDTEDGEIEEGEYEDL</sequence>
<protein>
    <submittedName>
        <fullName evidence="2">11990_t:CDS:1</fullName>
    </submittedName>
</protein>
<dbReference type="EMBL" id="CAJVPK010000337">
    <property type="protein sequence ID" value="CAG8496209.1"/>
    <property type="molecule type" value="Genomic_DNA"/>
</dbReference>
<gene>
    <name evidence="2" type="ORF">DEBURN_LOCUS4433</name>
</gene>
<proteinExistence type="predicted"/>
<reference evidence="2" key="1">
    <citation type="submission" date="2021-06" db="EMBL/GenBank/DDBJ databases">
        <authorList>
            <person name="Kallberg Y."/>
            <person name="Tangrot J."/>
            <person name="Rosling A."/>
        </authorList>
    </citation>
    <scope>NUCLEOTIDE SEQUENCE</scope>
    <source>
        <strain evidence="2">AZ414A</strain>
    </source>
</reference>
<feature type="compositionally biased region" description="Acidic residues" evidence="1">
    <location>
        <begin position="256"/>
        <end position="268"/>
    </location>
</feature>